<accession>A0A914RTX6</accession>
<dbReference type="GO" id="GO:0006888">
    <property type="term" value="P:endoplasmic reticulum to Golgi vesicle-mediated transport"/>
    <property type="evidence" value="ECO:0007669"/>
    <property type="project" value="TreeGrafter"/>
</dbReference>
<dbReference type="PANTHER" id="PTHR10635">
    <property type="entry name" value="COATOMER SUBUNIT BETA"/>
    <property type="match status" value="1"/>
</dbReference>
<feature type="domain" description="Clathrin/coatomer adaptor adaptin-like N-terminal" evidence="1">
    <location>
        <begin position="2"/>
        <end position="152"/>
    </location>
</feature>
<dbReference type="PANTHER" id="PTHR10635:SF0">
    <property type="entry name" value="COATOMER SUBUNIT BETA"/>
    <property type="match status" value="1"/>
</dbReference>
<reference evidence="3" key="1">
    <citation type="submission" date="2022-11" db="UniProtKB">
        <authorList>
            <consortium name="WormBaseParasite"/>
        </authorList>
    </citation>
    <scope>IDENTIFICATION</scope>
</reference>
<dbReference type="InterPro" id="IPR002553">
    <property type="entry name" value="Clathrin/coatomer_adapt-like_N"/>
</dbReference>
<name>A0A914RTX6_PAREQ</name>
<protein>
    <submittedName>
        <fullName evidence="3">Clathrin/coatomer adaptor adaptin-like N-terminal domain-containing protein</fullName>
    </submittedName>
</protein>
<proteinExistence type="predicted"/>
<evidence type="ECO:0000313" key="2">
    <source>
        <dbReference type="Proteomes" id="UP000887564"/>
    </source>
</evidence>
<dbReference type="InterPro" id="IPR011989">
    <property type="entry name" value="ARM-like"/>
</dbReference>
<dbReference type="Pfam" id="PF01602">
    <property type="entry name" value="Adaptin_N"/>
    <property type="match status" value="1"/>
</dbReference>
<organism evidence="2 3">
    <name type="scientific">Parascaris equorum</name>
    <name type="common">Equine roundworm</name>
    <dbReference type="NCBI Taxonomy" id="6256"/>
    <lineage>
        <taxon>Eukaryota</taxon>
        <taxon>Metazoa</taxon>
        <taxon>Ecdysozoa</taxon>
        <taxon>Nematoda</taxon>
        <taxon>Chromadorea</taxon>
        <taxon>Rhabditida</taxon>
        <taxon>Spirurina</taxon>
        <taxon>Ascaridomorpha</taxon>
        <taxon>Ascaridoidea</taxon>
        <taxon>Ascarididae</taxon>
        <taxon>Parascaris</taxon>
    </lineage>
</organism>
<dbReference type="Gene3D" id="1.25.10.10">
    <property type="entry name" value="Leucine-rich Repeat Variant"/>
    <property type="match status" value="1"/>
</dbReference>
<dbReference type="Proteomes" id="UP000887564">
    <property type="component" value="Unplaced"/>
</dbReference>
<evidence type="ECO:0000313" key="3">
    <source>
        <dbReference type="WBParaSite" id="PEQ_0000542901-mRNA-1"/>
    </source>
</evidence>
<dbReference type="AlphaFoldDB" id="A0A914RTX6"/>
<dbReference type="WBParaSite" id="PEQ_0000542901-mRNA-1">
    <property type="protein sequence ID" value="PEQ_0000542901-mRNA-1"/>
    <property type="gene ID" value="PEQ_0000542901"/>
</dbReference>
<dbReference type="GO" id="GO:0006886">
    <property type="term" value="P:intracellular protein transport"/>
    <property type="evidence" value="ECO:0007669"/>
    <property type="project" value="InterPro"/>
</dbReference>
<evidence type="ECO:0000259" key="1">
    <source>
        <dbReference type="Pfam" id="PF01602"/>
    </source>
</evidence>
<dbReference type="InterPro" id="IPR016024">
    <property type="entry name" value="ARM-type_fold"/>
</dbReference>
<dbReference type="SUPFAM" id="SSF48371">
    <property type="entry name" value="ARM repeat"/>
    <property type="match status" value="1"/>
</dbReference>
<dbReference type="InterPro" id="IPR016460">
    <property type="entry name" value="COPB1"/>
</dbReference>
<dbReference type="GO" id="GO:0006891">
    <property type="term" value="P:intra-Golgi vesicle-mediated transport"/>
    <property type="evidence" value="ECO:0007669"/>
    <property type="project" value="TreeGrafter"/>
</dbReference>
<dbReference type="GO" id="GO:0030126">
    <property type="term" value="C:COPI vesicle coat"/>
    <property type="evidence" value="ECO:0007669"/>
    <property type="project" value="TreeGrafter"/>
</dbReference>
<keyword evidence="2" id="KW-1185">Reference proteome</keyword>
<sequence length="291" mass="31926">MLVRTLHSATIKFPDVAANIVPVLMEFLSDDCEAAAQDVLVFVREAVQRLPHLRAVVLAQLQEVFGGIRSAQIFRAALWILGEYCDTKESIIGVMEIIKKSLGELPIVGSELRAAAGEEENEEFKEKDAMVDAKTKPRQLVTADGTYATQSALLAAVKSATDEKPTLRKFLLEGNFFIAASLATTLSKLVLKYSKLLGGKGDKVNGFAGEALFIIASIINLGKSGITKTNVTEDDLDRLGMTVKVLCDQWPGVEEIFLDKCRESLELMLEAKADTDRHEVETISKLDHLFI</sequence>